<dbReference type="PRINTS" id="PR00705">
    <property type="entry name" value="PAPAIN"/>
</dbReference>
<dbReference type="SMART" id="SM00645">
    <property type="entry name" value="Pept_C1"/>
    <property type="match status" value="1"/>
</dbReference>
<dbReference type="InterPro" id="IPR039417">
    <property type="entry name" value="Peptidase_C1A_papain-like"/>
</dbReference>
<evidence type="ECO:0000313" key="5">
    <source>
        <dbReference type="Proteomes" id="UP001153620"/>
    </source>
</evidence>
<comment type="similarity">
    <text evidence="1">Belongs to the peptidase C1 family.</text>
</comment>
<evidence type="ECO:0000256" key="1">
    <source>
        <dbReference type="ARBA" id="ARBA00008455"/>
    </source>
</evidence>
<gene>
    <name evidence="4" type="ORF">CHIRRI_LOCUS9755</name>
</gene>
<dbReference type="PANTHER" id="PTHR12411">
    <property type="entry name" value="CYSTEINE PROTEASE FAMILY C1-RELATED"/>
    <property type="match status" value="1"/>
</dbReference>
<feature type="domain" description="Peptidase C1A papain C-terminal" evidence="3">
    <location>
        <begin position="34"/>
        <end position="251"/>
    </location>
</feature>
<sequence length="253" mass="28549">MKSIPILILLQVVCLASAFPYSYFNMNTLPYTALPEYFSWRDVPGVVRPIQYQGQCGSCFIFASIAAIEGQLSIHYGNHQKLSEQEMIDCLHDGYHYLGCKGGHYSDVFEFARKHGIVSAYDYPYTGSQNQCRSQGLGIHGTKVRSYVQLPRDEEMIRNALYKHGPLFISFQAPTGFDEHIGGIFTDHFGGCHANGKRDHTALLIGWGTENGHDYWIIKNSYGTWWGESGFFKMTRGINLCGIADDVSYPILY</sequence>
<dbReference type="InterPro" id="IPR013128">
    <property type="entry name" value="Peptidase_C1A"/>
</dbReference>
<dbReference type="EMBL" id="OU895879">
    <property type="protein sequence ID" value="CAG9806901.1"/>
    <property type="molecule type" value="Genomic_DNA"/>
</dbReference>
<dbReference type="Proteomes" id="UP001153620">
    <property type="component" value="Chromosome 3"/>
</dbReference>
<feature type="signal peptide" evidence="2">
    <location>
        <begin position="1"/>
        <end position="18"/>
    </location>
</feature>
<dbReference type="OrthoDB" id="10253408at2759"/>
<proteinExistence type="inferred from homology"/>
<reference evidence="4" key="2">
    <citation type="submission" date="2022-10" db="EMBL/GenBank/DDBJ databases">
        <authorList>
            <consortium name="ENA_rothamsted_submissions"/>
            <consortium name="culmorum"/>
            <person name="King R."/>
        </authorList>
    </citation>
    <scope>NUCLEOTIDE SEQUENCE</scope>
</reference>
<dbReference type="InterPro" id="IPR000668">
    <property type="entry name" value="Peptidase_C1A_C"/>
</dbReference>
<dbReference type="Gene3D" id="3.90.70.10">
    <property type="entry name" value="Cysteine proteinases"/>
    <property type="match status" value="1"/>
</dbReference>
<protein>
    <recommendedName>
        <fullName evidence="3">Peptidase C1A papain C-terminal domain-containing protein</fullName>
    </recommendedName>
</protein>
<evidence type="ECO:0000259" key="3">
    <source>
        <dbReference type="SMART" id="SM00645"/>
    </source>
</evidence>
<accession>A0A9N9RZB6</accession>
<dbReference type="Pfam" id="PF00112">
    <property type="entry name" value="Peptidase_C1"/>
    <property type="match status" value="1"/>
</dbReference>
<reference evidence="4" key="1">
    <citation type="submission" date="2022-01" db="EMBL/GenBank/DDBJ databases">
        <authorList>
            <person name="King R."/>
        </authorList>
    </citation>
    <scope>NUCLEOTIDE SEQUENCE</scope>
</reference>
<dbReference type="InterPro" id="IPR038765">
    <property type="entry name" value="Papain-like_cys_pep_sf"/>
</dbReference>
<dbReference type="GO" id="GO:0006508">
    <property type="term" value="P:proteolysis"/>
    <property type="evidence" value="ECO:0007669"/>
    <property type="project" value="InterPro"/>
</dbReference>
<keyword evidence="2" id="KW-0732">Signal</keyword>
<dbReference type="CDD" id="cd02248">
    <property type="entry name" value="Peptidase_C1A"/>
    <property type="match status" value="1"/>
</dbReference>
<name>A0A9N9RZB6_9DIPT</name>
<evidence type="ECO:0000256" key="2">
    <source>
        <dbReference type="SAM" id="SignalP"/>
    </source>
</evidence>
<dbReference type="GO" id="GO:0008234">
    <property type="term" value="F:cysteine-type peptidase activity"/>
    <property type="evidence" value="ECO:0007669"/>
    <property type="project" value="InterPro"/>
</dbReference>
<evidence type="ECO:0000313" key="4">
    <source>
        <dbReference type="EMBL" id="CAG9806901.1"/>
    </source>
</evidence>
<dbReference type="SUPFAM" id="SSF54001">
    <property type="entry name" value="Cysteine proteinases"/>
    <property type="match status" value="1"/>
</dbReference>
<keyword evidence="5" id="KW-1185">Reference proteome</keyword>
<organism evidence="4 5">
    <name type="scientific">Chironomus riparius</name>
    <dbReference type="NCBI Taxonomy" id="315576"/>
    <lineage>
        <taxon>Eukaryota</taxon>
        <taxon>Metazoa</taxon>
        <taxon>Ecdysozoa</taxon>
        <taxon>Arthropoda</taxon>
        <taxon>Hexapoda</taxon>
        <taxon>Insecta</taxon>
        <taxon>Pterygota</taxon>
        <taxon>Neoptera</taxon>
        <taxon>Endopterygota</taxon>
        <taxon>Diptera</taxon>
        <taxon>Nematocera</taxon>
        <taxon>Chironomoidea</taxon>
        <taxon>Chironomidae</taxon>
        <taxon>Chironominae</taxon>
        <taxon>Chironomus</taxon>
    </lineage>
</organism>
<dbReference type="AlphaFoldDB" id="A0A9N9RZB6"/>
<feature type="chain" id="PRO_5040281169" description="Peptidase C1A papain C-terminal domain-containing protein" evidence="2">
    <location>
        <begin position="19"/>
        <end position="253"/>
    </location>
</feature>